<dbReference type="Proteomes" id="UP000591131">
    <property type="component" value="Unassembled WGS sequence"/>
</dbReference>
<keyword evidence="1" id="KW-0732">Signal</keyword>
<feature type="signal peptide" evidence="1">
    <location>
        <begin position="1"/>
        <end position="20"/>
    </location>
</feature>
<dbReference type="EMBL" id="JAAPAO010000919">
    <property type="protein sequence ID" value="KAF4652487.1"/>
    <property type="molecule type" value="Genomic_DNA"/>
</dbReference>
<keyword evidence="3" id="KW-1185">Reference proteome</keyword>
<dbReference type="AlphaFoldDB" id="A0A7J6KZZ6"/>
<feature type="chain" id="PRO_5029714890" evidence="1">
    <location>
        <begin position="21"/>
        <end position="236"/>
    </location>
</feature>
<gene>
    <name evidence="2" type="ORF">FOL47_011054</name>
</gene>
<reference evidence="2 3" key="1">
    <citation type="submission" date="2020-04" db="EMBL/GenBank/DDBJ databases">
        <title>Perkinsus chesapeaki whole genome sequence.</title>
        <authorList>
            <person name="Bogema D.R."/>
        </authorList>
    </citation>
    <scope>NUCLEOTIDE SEQUENCE [LARGE SCALE GENOMIC DNA]</scope>
    <source>
        <strain evidence="2">ATCC PRA-425</strain>
    </source>
</reference>
<protein>
    <submittedName>
        <fullName evidence="2">Uncharacterized protein</fullName>
    </submittedName>
</protein>
<evidence type="ECO:0000256" key="1">
    <source>
        <dbReference type="SAM" id="SignalP"/>
    </source>
</evidence>
<organism evidence="2 3">
    <name type="scientific">Perkinsus chesapeaki</name>
    <name type="common">Clam parasite</name>
    <name type="synonym">Perkinsus andrewsi</name>
    <dbReference type="NCBI Taxonomy" id="330153"/>
    <lineage>
        <taxon>Eukaryota</taxon>
        <taxon>Sar</taxon>
        <taxon>Alveolata</taxon>
        <taxon>Perkinsozoa</taxon>
        <taxon>Perkinsea</taxon>
        <taxon>Perkinsida</taxon>
        <taxon>Perkinsidae</taxon>
        <taxon>Perkinsus</taxon>
    </lineage>
</organism>
<evidence type="ECO:0000313" key="3">
    <source>
        <dbReference type="Proteomes" id="UP000591131"/>
    </source>
</evidence>
<sequence>MTFSSTWLVFAAQALPSAVAQPTPGRYCHDNANKNVWIVFRNGETARQITEGSFPLIPWGGQTNTINFGDQKVLYDLYSSMRDIYPEIVFRDGDLKALTFLTGDTLYAVLGGRTLDMMREGLPIKNGMFVYMEGDYPSPSLHISYTVHENGHLDVQFICTDLATPVVSFTLAGNTSGEYLTYDLTPATNIDRLKHGIQLVCPGLPMDPGSLTAVTFAAPGVIFISLRGTRYALKRV</sequence>
<name>A0A7J6KZZ6_PERCH</name>
<comment type="caution">
    <text evidence="2">The sequence shown here is derived from an EMBL/GenBank/DDBJ whole genome shotgun (WGS) entry which is preliminary data.</text>
</comment>
<proteinExistence type="predicted"/>
<evidence type="ECO:0000313" key="2">
    <source>
        <dbReference type="EMBL" id="KAF4652487.1"/>
    </source>
</evidence>
<accession>A0A7J6KZZ6</accession>